<protein>
    <submittedName>
        <fullName evidence="2">Uncharacterized protein</fullName>
    </submittedName>
</protein>
<sequence length="50" mass="5119">MLGAARAGKGGGNAYGVLAFALAQLAFGTTMVVEVGNLVPQRLVEVKEDK</sequence>
<feature type="transmembrane region" description="Helical" evidence="1">
    <location>
        <begin position="12"/>
        <end position="33"/>
    </location>
</feature>
<evidence type="ECO:0000256" key="1">
    <source>
        <dbReference type="SAM" id="Phobius"/>
    </source>
</evidence>
<dbReference type="EMBL" id="RBNI01024423">
    <property type="protein sequence ID" value="RUO95967.1"/>
    <property type="molecule type" value="Genomic_DNA"/>
</dbReference>
<gene>
    <name evidence="2" type="ORF">BC936DRAFT_142874</name>
</gene>
<evidence type="ECO:0000313" key="3">
    <source>
        <dbReference type="Proteomes" id="UP000268093"/>
    </source>
</evidence>
<dbReference type="AlphaFoldDB" id="A0A432ZZP6"/>
<organism evidence="2 3">
    <name type="scientific">Jimgerdemannia flammicorona</name>
    <dbReference type="NCBI Taxonomy" id="994334"/>
    <lineage>
        <taxon>Eukaryota</taxon>
        <taxon>Fungi</taxon>
        <taxon>Fungi incertae sedis</taxon>
        <taxon>Mucoromycota</taxon>
        <taxon>Mucoromycotina</taxon>
        <taxon>Endogonomycetes</taxon>
        <taxon>Endogonales</taxon>
        <taxon>Endogonaceae</taxon>
        <taxon>Jimgerdemannia</taxon>
    </lineage>
</organism>
<proteinExistence type="predicted"/>
<accession>A0A432ZZP6</accession>
<keyword evidence="3" id="KW-1185">Reference proteome</keyword>
<name>A0A432ZZP6_9FUNG</name>
<keyword evidence="1" id="KW-1133">Transmembrane helix</keyword>
<reference evidence="2 3" key="1">
    <citation type="journal article" date="2018" name="New Phytol.">
        <title>Phylogenomics of Endogonaceae and evolution of mycorrhizas within Mucoromycota.</title>
        <authorList>
            <person name="Chang Y."/>
            <person name="Desiro A."/>
            <person name="Na H."/>
            <person name="Sandor L."/>
            <person name="Lipzen A."/>
            <person name="Clum A."/>
            <person name="Barry K."/>
            <person name="Grigoriev I.V."/>
            <person name="Martin F.M."/>
            <person name="Stajich J.E."/>
            <person name="Smith M.E."/>
            <person name="Bonito G."/>
            <person name="Spatafora J.W."/>
        </authorList>
    </citation>
    <scope>NUCLEOTIDE SEQUENCE [LARGE SCALE GENOMIC DNA]</scope>
    <source>
        <strain evidence="2 3">GMNB39</strain>
    </source>
</reference>
<keyword evidence="1" id="KW-0472">Membrane</keyword>
<keyword evidence="1" id="KW-0812">Transmembrane</keyword>
<dbReference type="Proteomes" id="UP000268093">
    <property type="component" value="Unassembled WGS sequence"/>
</dbReference>
<comment type="caution">
    <text evidence="2">The sequence shown here is derived from an EMBL/GenBank/DDBJ whole genome shotgun (WGS) entry which is preliminary data.</text>
</comment>
<evidence type="ECO:0000313" key="2">
    <source>
        <dbReference type="EMBL" id="RUO95967.1"/>
    </source>
</evidence>